<keyword evidence="1" id="KW-0802">TPR repeat</keyword>
<dbReference type="SMART" id="SM00028">
    <property type="entry name" value="TPR"/>
    <property type="match status" value="6"/>
</dbReference>
<evidence type="ECO:0000313" key="3">
    <source>
        <dbReference type="Proteomes" id="UP000320813"/>
    </source>
</evidence>
<dbReference type="AlphaFoldDB" id="A0A519BCE2"/>
<dbReference type="InterPro" id="IPR019734">
    <property type="entry name" value="TPR_rpt"/>
</dbReference>
<dbReference type="PANTHER" id="PTHR12558">
    <property type="entry name" value="CELL DIVISION CYCLE 16,23,27"/>
    <property type="match status" value="1"/>
</dbReference>
<organism evidence="2 3">
    <name type="scientific">Candidatus Acidulodesulfobacterium ferriphilum</name>
    <dbReference type="NCBI Taxonomy" id="2597223"/>
    <lineage>
        <taxon>Bacteria</taxon>
        <taxon>Deltaproteobacteria</taxon>
        <taxon>Candidatus Acidulodesulfobacterales</taxon>
        <taxon>Candidatus Acidulodesulfobacterium</taxon>
    </lineage>
</organism>
<dbReference type="PROSITE" id="PS50005">
    <property type="entry name" value="TPR"/>
    <property type="match status" value="1"/>
</dbReference>
<sequence>MFRLNNRLKLIYIILLITGLSAVLYGCGLSQVSETNKLKSNLYYKLGVGYYQNENYVKAMQEFIRAKKLNPYSAKNYNAIGMVYMMTHREGKAIINLKRAIDSDKKFSDAYYNLALIYIKKHNYKMAKINLKMALKNPFYNRPYNSYTQLARIYIKENKLEKAKKLLLISESLNKNYFLTYYYLGEFYFIKGRLNRGLFNFKKALSIDVFFIPAKYKEGIIYFKLKKYNKAKVIFNSIYKQYGSSEIGIKSFDYLKKIK</sequence>
<accession>A0A519BCE2</accession>
<dbReference type="Pfam" id="PF13181">
    <property type="entry name" value="TPR_8"/>
    <property type="match status" value="1"/>
</dbReference>
<protein>
    <submittedName>
        <fullName evidence="2">Tetratricopeptide repeat protein</fullName>
    </submittedName>
</protein>
<evidence type="ECO:0000313" key="2">
    <source>
        <dbReference type="EMBL" id="RZD14897.1"/>
    </source>
</evidence>
<proteinExistence type="predicted"/>
<dbReference type="InterPro" id="IPR011990">
    <property type="entry name" value="TPR-like_helical_dom_sf"/>
</dbReference>
<gene>
    <name evidence="2" type="ORF">EVJ47_01020</name>
</gene>
<name>A0A519BCE2_9DELT</name>
<dbReference type="PANTHER" id="PTHR12558:SF13">
    <property type="entry name" value="CELL DIVISION CYCLE PROTEIN 27 HOMOLOG"/>
    <property type="match status" value="1"/>
</dbReference>
<feature type="repeat" description="TPR" evidence="1">
    <location>
        <begin position="40"/>
        <end position="73"/>
    </location>
</feature>
<dbReference type="EMBL" id="SGBD01000001">
    <property type="protein sequence ID" value="RZD14897.1"/>
    <property type="molecule type" value="Genomic_DNA"/>
</dbReference>
<dbReference type="Gene3D" id="1.25.40.10">
    <property type="entry name" value="Tetratricopeptide repeat domain"/>
    <property type="match status" value="2"/>
</dbReference>
<dbReference type="PROSITE" id="PS51257">
    <property type="entry name" value="PROKAR_LIPOPROTEIN"/>
    <property type="match status" value="1"/>
</dbReference>
<dbReference type="Pfam" id="PF13431">
    <property type="entry name" value="TPR_17"/>
    <property type="match status" value="1"/>
</dbReference>
<comment type="caution">
    <text evidence="2">The sequence shown here is derived from an EMBL/GenBank/DDBJ whole genome shotgun (WGS) entry which is preliminary data.</text>
</comment>
<reference evidence="2 3" key="1">
    <citation type="submission" date="2019-01" db="EMBL/GenBank/DDBJ databases">
        <title>Insights into ecological role of a new deltaproteobacterial order Candidatus Sinidesulfobacterales (Sva0485) by metagenomics and metatranscriptomics.</title>
        <authorList>
            <person name="Tan S."/>
            <person name="Liu J."/>
            <person name="Fang Y."/>
            <person name="Hedlund B.P."/>
            <person name="Lian Z.H."/>
            <person name="Huang L.Y."/>
            <person name="Li J.T."/>
            <person name="Huang L.N."/>
            <person name="Li W.J."/>
            <person name="Jiang H.C."/>
            <person name="Dong H.L."/>
            <person name="Shu W.S."/>
        </authorList>
    </citation>
    <scope>NUCLEOTIDE SEQUENCE [LARGE SCALE GENOMIC DNA]</scope>
    <source>
        <strain evidence="2">AP3</strain>
    </source>
</reference>
<dbReference type="Proteomes" id="UP000320813">
    <property type="component" value="Unassembled WGS sequence"/>
</dbReference>
<evidence type="ECO:0000256" key="1">
    <source>
        <dbReference type="PROSITE-ProRule" id="PRU00339"/>
    </source>
</evidence>
<dbReference type="SUPFAM" id="SSF81901">
    <property type="entry name" value="HCP-like"/>
    <property type="match status" value="1"/>
</dbReference>
<dbReference type="Pfam" id="PF13174">
    <property type="entry name" value="TPR_6"/>
    <property type="match status" value="1"/>
</dbReference>